<proteinExistence type="inferred from homology"/>
<keyword evidence="7 10" id="KW-0283">Flagellar rotation</keyword>
<dbReference type="GO" id="GO:0071978">
    <property type="term" value="P:bacterial-type flagellum-dependent swarming motility"/>
    <property type="evidence" value="ECO:0007669"/>
    <property type="project" value="TreeGrafter"/>
</dbReference>
<comment type="caution">
    <text evidence="11">The sequence shown here is derived from an EMBL/GenBank/DDBJ whole genome shotgun (WGS) entry which is preliminary data.</text>
</comment>
<organism evidence="11 12">
    <name type="scientific">Stenotrophomonas maltophilia</name>
    <name type="common">Pseudomonas maltophilia</name>
    <name type="synonym">Xanthomonas maltophilia</name>
    <dbReference type="NCBI Taxonomy" id="40324"/>
    <lineage>
        <taxon>Bacteria</taxon>
        <taxon>Pseudomonadati</taxon>
        <taxon>Pseudomonadota</taxon>
        <taxon>Gammaproteobacteria</taxon>
        <taxon>Lysobacterales</taxon>
        <taxon>Lysobacteraceae</taxon>
        <taxon>Stenotrophomonas</taxon>
        <taxon>Stenotrophomonas maltophilia group</taxon>
    </lineage>
</organism>
<dbReference type="GO" id="GO:0009425">
    <property type="term" value="C:bacterial-type flagellum basal body"/>
    <property type="evidence" value="ECO:0007669"/>
    <property type="project" value="InterPro"/>
</dbReference>
<reference evidence="12" key="1">
    <citation type="journal article" date="2020" name="MBio">
        <title>Horizontal gene transfer to a defensive symbiont with a reduced genome amongst a multipartite beetle microbiome.</title>
        <authorList>
            <person name="Waterworth S.C."/>
            <person name="Florez L.V."/>
            <person name="Rees E.R."/>
            <person name="Hertweck C."/>
            <person name="Kaltenpoth M."/>
            <person name="Kwan J.C."/>
        </authorList>
    </citation>
    <scope>NUCLEOTIDE SEQUENCE [LARGE SCALE GENOMIC DNA]</scope>
</reference>
<keyword evidence="9 10" id="KW-0472">Membrane</keyword>
<evidence type="ECO:0000256" key="4">
    <source>
        <dbReference type="ARBA" id="ARBA00022475"/>
    </source>
</evidence>
<name>A0A7V8JNB6_STEMA</name>
<gene>
    <name evidence="11" type="ORF">GAK31_00477</name>
</gene>
<evidence type="ECO:0000313" key="11">
    <source>
        <dbReference type="EMBL" id="KAF1017216.1"/>
    </source>
</evidence>
<evidence type="ECO:0000256" key="10">
    <source>
        <dbReference type="RuleBase" id="RU364125"/>
    </source>
</evidence>
<evidence type="ECO:0000256" key="8">
    <source>
        <dbReference type="ARBA" id="ARBA00022989"/>
    </source>
</evidence>
<keyword evidence="5 10" id="KW-0145">Chemotaxis</keyword>
<protein>
    <recommendedName>
        <fullName evidence="10">Flagellar protein FliL</fullName>
    </recommendedName>
</protein>
<comment type="function">
    <text evidence="1 10">Controls the rotational direction of flagella during chemotaxis.</text>
</comment>
<evidence type="ECO:0000256" key="2">
    <source>
        <dbReference type="ARBA" id="ARBA00004162"/>
    </source>
</evidence>
<comment type="subcellular location">
    <subcellularLocation>
        <location evidence="10">Cell inner membrane</location>
    </subcellularLocation>
    <subcellularLocation>
        <location evidence="2">Cell membrane</location>
        <topology evidence="2">Single-pass membrane protein</topology>
    </subcellularLocation>
</comment>
<keyword evidence="4" id="KW-1003">Cell membrane</keyword>
<comment type="similarity">
    <text evidence="3 10">Belongs to the FliL family.</text>
</comment>
<evidence type="ECO:0000256" key="5">
    <source>
        <dbReference type="ARBA" id="ARBA00022500"/>
    </source>
</evidence>
<keyword evidence="8 10" id="KW-1133">Transmembrane helix</keyword>
<dbReference type="GO" id="GO:0006935">
    <property type="term" value="P:chemotaxis"/>
    <property type="evidence" value="ECO:0007669"/>
    <property type="project" value="UniProtKB-KW"/>
</dbReference>
<evidence type="ECO:0000256" key="6">
    <source>
        <dbReference type="ARBA" id="ARBA00022692"/>
    </source>
</evidence>
<dbReference type="Proteomes" id="UP000487117">
    <property type="component" value="Unassembled WGS sequence"/>
</dbReference>
<accession>A0A7V8JNB6</accession>
<dbReference type="InterPro" id="IPR005503">
    <property type="entry name" value="FliL"/>
</dbReference>
<dbReference type="GO" id="GO:0005886">
    <property type="term" value="C:plasma membrane"/>
    <property type="evidence" value="ECO:0007669"/>
    <property type="project" value="UniProtKB-SubCell"/>
</dbReference>
<dbReference type="Pfam" id="PF03748">
    <property type="entry name" value="FliL"/>
    <property type="match status" value="1"/>
</dbReference>
<evidence type="ECO:0000256" key="1">
    <source>
        <dbReference type="ARBA" id="ARBA00002254"/>
    </source>
</evidence>
<evidence type="ECO:0000256" key="3">
    <source>
        <dbReference type="ARBA" id="ARBA00008281"/>
    </source>
</evidence>
<keyword evidence="10" id="KW-0997">Cell inner membrane</keyword>
<evidence type="ECO:0000256" key="7">
    <source>
        <dbReference type="ARBA" id="ARBA00022779"/>
    </source>
</evidence>
<dbReference type="PANTHER" id="PTHR35091">
    <property type="entry name" value="FLAGELLAR PROTEIN FLIL"/>
    <property type="match status" value="1"/>
</dbReference>
<dbReference type="AlphaFoldDB" id="A0A7V8JNB6"/>
<feature type="transmembrane region" description="Helical" evidence="10">
    <location>
        <begin position="23"/>
        <end position="44"/>
    </location>
</feature>
<evidence type="ECO:0000256" key="9">
    <source>
        <dbReference type="ARBA" id="ARBA00023136"/>
    </source>
</evidence>
<dbReference type="EMBL" id="WNDS01000001">
    <property type="protein sequence ID" value="KAF1017216.1"/>
    <property type="molecule type" value="Genomic_DNA"/>
</dbReference>
<dbReference type="PANTHER" id="PTHR35091:SF2">
    <property type="entry name" value="FLAGELLAR PROTEIN FLIL"/>
    <property type="match status" value="1"/>
</dbReference>
<evidence type="ECO:0000313" key="12">
    <source>
        <dbReference type="Proteomes" id="UP000487117"/>
    </source>
</evidence>
<keyword evidence="6 10" id="KW-0812">Transmembrane</keyword>
<sequence>MTAAADKTKKTDKDAPAKSGRPILIIALAAVLVAGAAGGGVWYFTRQHDDAKPADAKAPAKKSALPAPAQYFALEPAFVVNLSGPVDGPRYLQVEVQLMTRDPAALEAIKTHAPAIRARLLMLLSQVTPDQIVDIAGKQKLQASALAEVQKVLKAETGNNSADDLLFISFVTQ</sequence>